<name>A0ABX1DG52_9FLAO</name>
<sequence>MTSSQRTAIASPAEGLLVYDTDESAFYYYGSSVWEKLGEIETRDNYKLIKSEADLADELTAGGGAFYELDTNTLYEINGEITLVAPIDLNSAYLIGLDTNEDKLVRASGILFSGANGGSIRNLTLEATGGGVFGLSGSGVESLVVQNCIVQNSSSVGSIANFGLVFNNIIQFSGNTTGITYSSINMLLLNNMGWLGTNTGTFETYTGTFNLIEKVSGFSTVPSGATGVDVSADPAVTDGVLLGTAFSGVGTYVDGYTTGSYPGYNFTNNWFVNAPGIAEETDGVASGNFYFNGTLTTGFSQTIINGIATEVQGNGTFTANSLFRFTSAGGNNRLVYDGLKEREFQINASMSVRVTGAATNFYAFVLAKNGTVLTESNSIVYIDSDTQIQNISINANVNLENGDYIEVYVQRLTGSGIDSLVVFSENLSIK</sequence>
<organism evidence="1 2">
    <name type="scientific">Tamlana crocina</name>
    <dbReference type="NCBI Taxonomy" id="393006"/>
    <lineage>
        <taxon>Bacteria</taxon>
        <taxon>Pseudomonadati</taxon>
        <taxon>Bacteroidota</taxon>
        <taxon>Flavobacteriia</taxon>
        <taxon>Flavobacteriales</taxon>
        <taxon>Flavobacteriaceae</taxon>
        <taxon>Tamlana</taxon>
    </lineage>
</organism>
<evidence type="ECO:0000313" key="2">
    <source>
        <dbReference type="Proteomes" id="UP000760545"/>
    </source>
</evidence>
<reference evidence="1 2" key="1">
    <citation type="submission" date="2020-03" db="EMBL/GenBank/DDBJ databases">
        <title>Tamlana sp. nov, isolated from XXX.</title>
        <authorList>
            <person name="Cao W.R."/>
        </authorList>
    </citation>
    <scope>NUCLEOTIDE SEQUENCE [LARGE SCALE GENOMIC DNA]</scope>
    <source>
        <strain evidence="1 2">HST1-43</strain>
    </source>
</reference>
<proteinExistence type="predicted"/>
<dbReference type="Proteomes" id="UP000760545">
    <property type="component" value="Unassembled WGS sequence"/>
</dbReference>
<accession>A0ABX1DG52</accession>
<dbReference type="EMBL" id="JAAVJS010000010">
    <property type="protein sequence ID" value="NJX15628.1"/>
    <property type="molecule type" value="Genomic_DNA"/>
</dbReference>
<evidence type="ECO:0000313" key="1">
    <source>
        <dbReference type="EMBL" id="NJX15628.1"/>
    </source>
</evidence>
<protein>
    <submittedName>
        <fullName evidence="1">Cell wall anchor protein</fullName>
    </submittedName>
</protein>
<keyword evidence="2" id="KW-1185">Reference proteome</keyword>
<gene>
    <name evidence="1" type="ORF">HC176_09010</name>
</gene>
<comment type="caution">
    <text evidence="1">The sequence shown here is derived from an EMBL/GenBank/DDBJ whole genome shotgun (WGS) entry which is preliminary data.</text>
</comment>